<evidence type="ECO:0000259" key="7">
    <source>
        <dbReference type="SMART" id="SM00478"/>
    </source>
</evidence>
<proteinExistence type="inferred from homology"/>
<sequence length="387" mass="41861">MVTRKSVAAKVATKTAAAKGMKGTVKTARTSALSDDGNERRAPRKRATTPVKSVRKAAAGTTAVKATLAGAARKAAPPAQKTVGKVAQKVARKGAENVAKKVAEKVTEKVVKKAAPTVGTKTKVARKSPAKAVRSSADDSRRVIAKRDGETRIVTPEIERIDHDVVEQVVTGVVPLPVAAGATRPHFWDQACADLMKRDRILKKLIPQFGPAHLTGRGEPFVTLARSVVGQQISVKAAQAVWDRVQATCPKLTPAQFIKTGHDALAGCGLSRRKAEYILDLATHFKSGVLHVDAWATMDDEAVIAELTGIRGIGRWTAEMFLMFNLLRPDVLPLDDVGLINAISVNYFSGEPVTRSEAREVAANWEPWRTVATWYMWRSLEPVPVEY</sequence>
<keyword evidence="4" id="KW-0227">DNA damage</keyword>
<evidence type="ECO:0000256" key="5">
    <source>
        <dbReference type="ARBA" id="ARBA00023204"/>
    </source>
</evidence>
<evidence type="ECO:0000256" key="2">
    <source>
        <dbReference type="ARBA" id="ARBA00010817"/>
    </source>
</evidence>
<evidence type="ECO:0000256" key="3">
    <source>
        <dbReference type="ARBA" id="ARBA00012000"/>
    </source>
</evidence>
<dbReference type="SMART" id="SM00478">
    <property type="entry name" value="ENDO3c"/>
    <property type="match status" value="1"/>
</dbReference>
<dbReference type="GO" id="GO:0043916">
    <property type="term" value="F:DNA-7-methylguanine glycosylase activity"/>
    <property type="evidence" value="ECO:0007669"/>
    <property type="project" value="TreeGrafter"/>
</dbReference>
<evidence type="ECO:0000256" key="6">
    <source>
        <dbReference type="SAM" id="MobiDB-lite"/>
    </source>
</evidence>
<dbReference type="GO" id="GO:0032993">
    <property type="term" value="C:protein-DNA complex"/>
    <property type="evidence" value="ECO:0007669"/>
    <property type="project" value="TreeGrafter"/>
</dbReference>
<organism evidence="8 9">
    <name type="scientific">Pandoraea terrigena</name>
    <dbReference type="NCBI Taxonomy" id="2508292"/>
    <lineage>
        <taxon>Bacteria</taxon>
        <taxon>Pseudomonadati</taxon>
        <taxon>Pseudomonadota</taxon>
        <taxon>Betaproteobacteria</taxon>
        <taxon>Burkholderiales</taxon>
        <taxon>Burkholderiaceae</taxon>
        <taxon>Pandoraea</taxon>
    </lineage>
</organism>
<gene>
    <name evidence="8" type="primary">alkA_2</name>
    <name evidence="8" type="ORF">PTE31013_01652</name>
</gene>
<name>A0A5E4TUM8_9BURK</name>
<feature type="domain" description="HhH-GPD" evidence="7">
    <location>
        <begin position="229"/>
        <end position="381"/>
    </location>
</feature>
<dbReference type="AlphaFoldDB" id="A0A5E4TUM8"/>
<reference evidence="8 9" key="1">
    <citation type="submission" date="2019-08" db="EMBL/GenBank/DDBJ databases">
        <authorList>
            <person name="Peeters C."/>
        </authorList>
    </citation>
    <scope>NUCLEOTIDE SEQUENCE [LARGE SCALE GENOMIC DNA]</scope>
    <source>
        <strain evidence="8 9">LMG 31013</strain>
    </source>
</reference>
<evidence type="ECO:0000313" key="9">
    <source>
        <dbReference type="Proteomes" id="UP000334380"/>
    </source>
</evidence>
<dbReference type="PANTHER" id="PTHR43003">
    <property type="entry name" value="DNA-3-METHYLADENINE GLYCOSYLASE"/>
    <property type="match status" value="1"/>
</dbReference>
<comment type="similarity">
    <text evidence="2">Belongs to the alkylbase DNA glycosidase AlkA family.</text>
</comment>
<evidence type="ECO:0000313" key="8">
    <source>
        <dbReference type="EMBL" id="VVD91311.1"/>
    </source>
</evidence>
<dbReference type="FunFam" id="1.10.340.30:FF:000004">
    <property type="entry name" value="DNA-3-methyladenine glycosylase II"/>
    <property type="match status" value="1"/>
</dbReference>
<dbReference type="GO" id="GO:0032131">
    <property type="term" value="F:alkylated DNA binding"/>
    <property type="evidence" value="ECO:0007669"/>
    <property type="project" value="TreeGrafter"/>
</dbReference>
<accession>A0A5E4TUM8</accession>
<keyword evidence="8" id="KW-0326">Glycosidase</keyword>
<dbReference type="InterPro" id="IPR011257">
    <property type="entry name" value="DNA_glycosylase"/>
</dbReference>
<protein>
    <recommendedName>
        <fullName evidence="3">DNA-3-methyladenine glycosylase II</fullName>
        <ecNumber evidence="3">3.2.2.21</ecNumber>
    </recommendedName>
</protein>
<dbReference type="InterPro" id="IPR051912">
    <property type="entry name" value="Alkylbase_DNA_Glycosylase/TA"/>
</dbReference>
<dbReference type="PANTHER" id="PTHR43003:SF5">
    <property type="entry name" value="DNA-3-METHYLADENINE GLYCOSYLASE"/>
    <property type="match status" value="1"/>
</dbReference>
<dbReference type="GO" id="GO:0006307">
    <property type="term" value="P:DNA alkylation repair"/>
    <property type="evidence" value="ECO:0007669"/>
    <property type="project" value="TreeGrafter"/>
</dbReference>
<dbReference type="Pfam" id="PF00730">
    <property type="entry name" value="HhH-GPD"/>
    <property type="match status" value="1"/>
</dbReference>
<dbReference type="RefSeq" id="WP_246174072.1">
    <property type="nucleotide sequence ID" value="NZ_CABPRU010000003.1"/>
</dbReference>
<dbReference type="Gene3D" id="1.10.1670.40">
    <property type="match status" value="1"/>
</dbReference>
<dbReference type="Gene3D" id="1.10.340.30">
    <property type="entry name" value="Hypothetical protein, domain 2"/>
    <property type="match status" value="1"/>
</dbReference>
<evidence type="ECO:0000256" key="4">
    <source>
        <dbReference type="ARBA" id="ARBA00022763"/>
    </source>
</evidence>
<dbReference type="SUPFAM" id="SSF48150">
    <property type="entry name" value="DNA-glycosylase"/>
    <property type="match status" value="1"/>
</dbReference>
<keyword evidence="8" id="KW-0378">Hydrolase</keyword>
<feature type="compositionally biased region" description="Low complexity" evidence="6">
    <location>
        <begin position="1"/>
        <end position="28"/>
    </location>
</feature>
<evidence type="ECO:0000256" key="1">
    <source>
        <dbReference type="ARBA" id="ARBA00000086"/>
    </source>
</evidence>
<dbReference type="EMBL" id="CABPRU010000003">
    <property type="protein sequence ID" value="VVD91311.1"/>
    <property type="molecule type" value="Genomic_DNA"/>
</dbReference>
<dbReference type="GO" id="GO:0006285">
    <property type="term" value="P:base-excision repair, AP site formation"/>
    <property type="evidence" value="ECO:0007669"/>
    <property type="project" value="TreeGrafter"/>
</dbReference>
<dbReference type="Proteomes" id="UP000334380">
    <property type="component" value="Unassembled WGS sequence"/>
</dbReference>
<keyword evidence="5" id="KW-0234">DNA repair</keyword>
<dbReference type="InterPro" id="IPR003265">
    <property type="entry name" value="HhH-GPD_domain"/>
</dbReference>
<feature type="region of interest" description="Disordered" evidence="6">
    <location>
        <begin position="1"/>
        <end position="58"/>
    </location>
</feature>
<dbReference type="GO" id="GO:0005737">
    <property type="term" value="C:cytoplasm"/>
    <property type="evidence" value="ECO:0007669"/>
    <property type="project" value="TreeGrafter"/>
</dbReference>
<keyword evidence="9" id="KW-1185">Reference proteome</keyword>
<dbReference type="EC" id="3.2.2.21" evidence="3"/>
<dbReference type="CDD" id="cd00056">
    <property type="entry name" value="ENDO3c"/>
    <property type="match status" value="1"/>
</dbReference>
<comment type="catalytic activity">
    <reaction evidence="1">
        <text>Hydrolysis of alkylated DNA, releasing 3-methyladenine, 3-methylguanine, 7-methylguanine and 7-methyladenine.</text>
        <dbReference type="EC" id="3.2.2.21"/>
    </reaction>
</comment>
<dbReference type="GO" id="GO:0008725">
    <property type="term" value="F:DNA-3-methyladenine glycosylase activity"/>
    <property type="evidence" value="ECO:0007669"/>
    <property type="project" value="TreeGrafter"/>
</dbReference>